<feature type="compositionally biased region" description="Basic and acidic residues" evidence="4">
    <location>
        <begin position="282"/>
        <end position="299"/>
    </location>
</feature>
<dbReference type="PROSITE" id="PS01180">
    <property type="entry name" value="CUB"/>
    <property type="match status" value="5"/>
</dbReference>
<evidence type="ECO:0000313" key="7">
    <source>
        <dbReference type="Proteomes" id="UP000694620"/>
    </source>
</evidence>
<dbReference type="InterPro" id="IPR035914">
    <property type="entry name" value="Sperma_CUB_dom_sf"/>
</dbReference>
<evidence type="ECO:0000259" key="5">
    <source>
        <dbReference type="PROSITE" id="PS01180"/>
    </source>
</evidence>
<sequence>ALGVTLNESTRQKDVNSVFHDGLILIPGFRPFAFVFSSLGPHSTSCARSFTWELCRTCGGTLSGSGQIRSPYHPNPYPHSKTCEWVITQSPGQVVTFSFESFDIEGSSTCSFDYVEVKDGTSVSSPLIGKYCGTQMPPAAQSTQRSMYVRFVTDSSVSNHGFTAQYAAIMERKYRQTFLTSPNYPNNYPVYRECIYRIIVSVNRQIMLNFTDFALEPTYPSCLYDYVEIRDGGYETSPLTSRYCGTTTPPIIMSHSNRLWIKFRSDMTSTYRGFMAHWDGNPRRHGENMQTPRREDPGSEPRSPNCCGGTLTTSSGSFTSPNYPLPYHPNSECYWILQASGGSQEELRFEVFHLESSTNCNYDFLEVSGSNSPLLAKLCGNQIPAPIRSSRENLYVKLRTDASIGAGGFVAVYSQGRWSSQKQNQMSSSVSVCQGVVIRGLNRGVLESPNYPGLYPHSKHCNWTIEATVGNTVNYTFTAFSMEPYCNYDYLYDGPDSQSTLIGTFCGSSPPPPNTTTGRHLHVVFASDPSVSHPGFQMLWFQNGCGGVFTAPAGELHSPNFPSPYPPNVDCSWVLNVDRGHRVLLTFNEFEIENHNACNYDYLVYDGPDANAPLLGKLCGLNMPAAITATQSTMYIRFRSDSSFNHKGFSTAAMSLELHSRSFDI</sequence>
<organism evidence="6 7">
    <name type="scientific">Erpetoichthys calabaricus</name>
    <name type="common">Rope fish</name>
    <name type="synonym">Calamoichthys calabaricus</name>
    <dbReference type="NCBI Taxonomy" id="27687"/>
    <lineage>
        <taxon>Eukaryota</taxon>
        <taxon>Metazoa</taxon>
        <taxon>Chordata</taxon>
        <taxon>Craniata</taxon>
        <taxon>Vertebrata</taxon>
        <taxon>Euteleostomi</taxon>
        <taxon>Actinopterygii</taxon>
        <taxon>Polypteriformes</taxon>
        <taxon>Polypteridae</taxon>
        <taxon>Erpetoichthys</taxon>
    </lineage>
</organism>
<keyword evidence="2" id="KW-1015">Disulfide bond</keyword>
<dbReference type="SMART" id="SM00042">
    <property type="entry name" value="CUB"/>
    <property type="match status" value="5"/>
</dbReference>
<name>A0A8C4TP22_ERPCA</name>
<protein>
    <recommendedName>
        <fullName evidence="5">CUB domain-containing protein</fullName>
    </recommendedName>
</protein>
<dbReference type="AlphaFoldDB" id="A0A8C4TP22"/>
<evidence type="ECO:0000256" key="2">
    <source>
        <dbReference type="ARBA" id="ARBA00023157"/>
    </source>
</evidence>
<dbReference type="InterPro" id="IPR000859">
    <property type="entry name" value="CUB_dom"/>
</dbReference>
<reference evidence="6" key="2">
    <citation type="submission" date="2025-09" db="UniProtKB">
        <authorList>
            <consortium name="Ensembl"/>
        </authorList>
    </citation>
    <scope>IDENTIFICATION</scope>
</reference>
<feature type="domain" description="CUB" evidence="5">
    <location>
        <begin position="46"/>
        <end position="169"/>
    </location>
</feature>
<comment type="caution">
    <text evidence="3">Lacks conserved residue(s) required for the propagation of feature annotation.</text>
</comment>
<accession>A0A8C4TP22</accession>
<dbReference type="Proteomes" id="UP000694620">
    <property type="component" value="Unassembled WGS sequence"/>
</dbReference>
<evidence type="ECO:0000256" key="3">
    <source>
        <dbReference type="PROSITE-ProRule" id="PRU00059"/>
    </source>
</evidence>
<dbReference type="Pfam" id="PF00431">
    <property type="entry name" value="CUB"/>
    <property type="match status" value="5"/>
</dbReference>
<feature type="domain" description="CUB" evidence="5">
    <location>
        <begin position="179"/>
        <end position="281"/>
    </location>
</feature>
<dbReference type="SUPFAM" id="SSF49854">
    <property type="entry name" value="Spermadhesin, CUB domain"/>
    <property type="match status" value="5"/>
</dbReference>
<keyword evidence="1" id="KW-0677">Repeat</keyword>
<feature type="region of interest" description="Disordered" evidence="4">
    <location>
        <begin position="282"/>
        <end position="311"/>
    </location>
</feature>
<feature type="domain" description="CUB" evidence="5">
    <location>
        <begin position="545"/>
        <end position="656"/>
    </location>
</feature>
<keyword evidence="7" id="KW-1185">Reference proteome</keyword>
<dbReference type="Gene3D" id="2.60.120.290">
    <property type="entry name" value="Spermadhesin, CUB domain"/>
    <property type="match status" value="5"/>
</dbReference>
<dbReference type="CDD" id="cd00041">
    <property type="entry name" value="CUB"/>
    <property type="match status" value="5"/>
</dbReference>
<proteinExistence type="predicted"/>
<feature type="domain" description="CUB" evidence="5">
    <location>
        <begin position="307"/>
        <end position="416"/>
    </location>
</feature>
<evidence type="ECO:0000256" key="1">
    <source>
        <dbReference type="ARBA" id="ARBA00022737"/>
    </source>
</evidence>
<dbReference type="Ensembl" id="ENSECRT00000032901.1">
    <property type="protein sequence ID" value="ENSECRP00000032181.1"/>
    <property type="gene ID" value="ENSECRG00000021396.1"/>
</dbReference>
<reference evidence="6" key="1">
    <citation type="submission" date="2025-08" db="UniProtKB">
        <authorList>
            <consortium name="Ensembl"/>
        </authorList>
    </citation>
    <scope>IDENTIFICATION</scope>
</reference>
<feature type="domain" description="CUB" evidence="5">
    <location>
        <begin position="433"/>
        <end position="543"/>
    </location>
</feature>
<dbReference type="GeneTree" id="ENSGT00940000155299"/>
<evidence type="ECO:0000313" key="6">
    <source>
        <dbReference type="Ensembl" id="ENSECRP00000032181.1"/>
    </source>
</evidence>
<evidence type="ECO:0000256" key="4">
    <source>
        <dbReference type="SAM" id="MobiDB-lite"/>
    </source>
</evidence>
<dbReference type="FunFam" id="2.60.120.290:FF:000013">
    <property type="entry name" value="Membrane frizzled-related protein"/>
    <property type="match status" value="5"/>
</dbReference>
<dbReference type="PANTHER" id="PTHR24251">
    <property type="entry name" value="OVOCHYMASE-RELATED"/>
    <property type="match status" value="1"/>
</dbReference>